<keyword evidence="1 4" id="KW-0479">Metal-binding</keyword>
<dbReference type="Pfam" id="PF00107">
    <property type="entry name" value="ADH_zinc_N"/>
    <property type="match status" value="1"/>
</dbReference>
<evidence type="ECO:0000256" key="4">
    <source>
        <dbReference type="RuleBase" id="RU361277"/>
    </source>
</evidence>
<dbReference type="InterPro" id="IPR050129">
    <property type="entry name" value="Zn_alcohol_dh"/>
</dbReference>
<dbReference type="PANTHER" id="PTHR43401">
    <property type="entry name" value="L-THREONINE 3-DEHYDROGENASE"/>
    <property type="match status" value="1"/>
</dbReference>
<dbReference type="SUPFAM" id="SSF50129">
    <property type="entry name" value="GroES-like"/>
    <property type="match status" value="1"/>
</dbReference>
<keyword evidence="3" id="KW-0560">Oxidoreductase</keyword>
<keyword evidence="8" id="KW-1185">Reference proteome</keyword>
<dbReference type="AlphaFoldDB" id="A0A7W9W534"/>
<comment type="caution">
    <text evidence="7">The sequence shown here is derived from an EMBL/GenBank/DDBJ whole genome shotgun (WGS) entry which is preliminary data.</text>
</comment>
<dbReference type="Proteomes" id="UP000520814">
    <property type="component" value="Unassembled WGS sequence"/>
</dbReference>
<comment type="similarity">
    <text evidence="4">Belongs to the zinc-containing alcohol dehydrogenase family.</text>
</comment>
<dbReference type="GO" id="GO:0016491">
    <property type="term" value="F:oxidoreductase activity"/>
    <property type="evidence" value="ECO:0007669"/>
    <property type="project" value="UniProtKB-KW"/>
</dbReference>
<dbReference type="InterPro" id="IPR036291">
    <property type="entry name" value="NAD(P)-bd_dom_sf"/>
</dbReference>
<accession>A0A7W9W534</accession>
<comment type="cofactor">
    <cofactor evidence="4">
        <name>Zn(2+)</name>
        <dbReference type="ChEBI" id="CHEBI:29105"/>
    </cofactor>
</comment>
<protein>
    <submittedName>
        <fullName evidence="7">Threonine dehydrogenase-like Zn-dependent dehydrogenase</fullName>
    </submittedName>
</protein>
<dbReference type="RefSeq" id="WP_184194118.1">
    <property type="nucleotide sequence ID" value="NZ_JACHGW010000002.1"/>
</dbReference>
<organism evidence="7 8">
    <name type="scientific">Armatimonas rosea</name>
    <dbReference type="NCBI Taxonomy" id="685828"/>
    <lineage>
        <taxon>Bacteria</taxon>
        <taxon>Bacillati</taxon>
        <taxon>Armatimonadota</taxon>
        <taxon>Armatimonadia</taxon>
        <taxon>Armatimonadales</taxon>
        <taxon>Armatimonadaceae</taxon>
        <taxon>Armatimonas</taxon>
    </lineage>
</organism>
<evidence type="ECO:0000313" key="8">
    <source>
        <dbReference type="Proteomes" id="UP000520814"/>
    </source>
</evidence>
<feature type="domain" description="Alcohol dehydrogenase-like N-terminal" evidence="6">
    <location>
        <begin position="24"/>
        <end position="119"/>
    </location>
</feature>
<gene>
    <name evidence="7" type="ORF">HNQ39_001790</name>
</gene>
<evidence type="ECO:0000256" key="2">
    <source>
        <dbReference type="ARBA" id="ARBA00022833"/>
    </source>
</evidence>
<dbReference type="GO" id="GO:0008270">
    <property type="term" value="F:zinc ion binding"/>
    <property type="evidence" value="ECO:0007669"/>
    <property type="project" value="InterPro"/>
</dbReference>
<dbReference type="PANTHER" id="PTHR43401:SF2">
    <property type="entry name" value="L-THREONINE 3-DEHYDROGENASE"/>
    <property type="match status" value="1"/>
</dbReference>
<dbReference type="InterPro" id="IPR002328">
    <property type="entry name" value="ADH_Zn_CS"/>
</dbReference>
<sequence length="316" mass="34464">MKILQVTAPGSESVLLEVPTPEPGPGEARVRILGVATCPQWDLHLRHNEPMFVGHQFHYPYTPGQPGHEATGVVDALGPNAFPLGLKDRVSVWRDPGHDKPGCYAEFVVRPVEHLIRVPAHLPPAATAPVELAMCVGASFLRLRQLSAFPCQRFGISGLGPAGLIAAQLARAEGAKEIIAWDLSEARRTYVQERGLVDLALDPRTDTPPPPVEVALDCVGAKASVEHLMDHTHGLLALFGVQREPYTFDVRHYSRLTLVGYPGHSRAAAEYAVQKITEGTLDLSCLITHTLPFSRYAEGIALLERQEAIKILFVPE</sequence>
<dbReference type="Gene3D" id="3.40.50.720">
    <property type="entry name" value="NAD(P)-binding Rossmann-like Domain"/>
    <property type="match status" value="1"/>
</dbReference>
<name>A0A7W9W534_ARMRO</name>
<dbReference type="PROSITE" id="PS00059">
    <property type="entry name" value="ADH_ZINC"/>
    <property type="match status" value="1"/>
</dbReference>
<evidence type="ECO:0000259" key="5">
    <source>
        <dbReference type="Pfam" id="PF00107"/>
    </source>
</evidence>
<dbReference type="SUPFAM" id="SSF51735">
    <property type="entry name" value="NAD(P)-binding Rossmann-fold domains"/>
    <property type="match status" value="1"/>
</dbReference>
<dbReference type="EMBL" id="JACHGW010000002">
    <property type="protein sequence ID" value="MBB6049999.1"/>
    <property type="molecule type" value="Genomic_DNA"/>
</dbReference>
<reference evidence="7 8" key="1">
    <citation type="submission" date="2020-08" db="EMBL/GenBank/DDBJ databases">
        <title>Genomic Encyclopedia of Type Strains, Phase IV (KMG-IV): sequencing the most valuable type-strain genomes for metagenomic binning, comparative biology and taxonomic classification.</title>
        <authorList>
            <person name="Goeker M."/>
        </authorList>
    </citation>
    <scope>NUCLEOTIDE SEQUENCE [LARGE SCALE GENOMIC DNA]</scope>
    <source>
        <strain evidence="7 8">DSM 23562</strain>
    </source>
</reference>
<proteinExistence type="inferred from homology"/>
<dbReference type="InterPro" id="IPR013149">
    <property type="entry name" value="ADH-like_C"/>
</dbReference>
<dbReference type="Gene3D" id="3.90.180.10">
    <property type="entry name" value="Medium-chain alcohol dehydrogenases, catalytic domain"/>
    <property type="match status" value="2"/>
</dbReference>
<feature type="domain" description="Alcohol dehydrogenase-like C-terminal" evidence="5">
    <location>
        <begin position="163"/>
        <end position="274"/>
    </location>
</feature>
<dbReference type="Pfam" id="PF08240">
    <property type="entry name" value="ADH_N"/>
    <property type="match status" value="1"/>
</dbReference>
<evidence type="ECO:0000259" key="6">
    <source>
        <dbReference type="Pfam" id="PF08240"/>
    </source>
</evidence>
<keyword evidence="2 4" id="KW-0862">Zinc</keyword>
<evidence type="ECO:0000313" key="7">
    <source>
        <dbReference type="EMBL" id="MBB6049999.1"/>
    </source>
</evidence>
<evidence type="ECO:0000256" key="3">
    <source>
        <dbReference type="ARBA" id="ARBA00023002"/>
    </source>
</evidence>
<dbReference type="InterPro" id="IPR013154">
    <property type="entry name" value="ADH-like_N"/>
</dbReference>
<evidence type="ECO:0000256" key="1">
    <source>
        <dbReference type="ARBA" id="ARBA00022723"/>
    </source>
</evidence>
<dbReference type="InterPro" id="IPR011032">
    <property type="entry name" value="GroES-like_sf"/>
</dbReference>